<accession>A0ABD0M7D9</accession>
<evidence type="ECO:0000313" key="1">
    <source>
        <dbReference type="EMBL" id="KAK7507683.1"/>
    </source>
</evidence>
<dbReference type="EMBL" id="JACVVK020000004">
    <property type="protein sequence ID" value="KAK7507683.1"/>
    <property type="molecule type" value="Genomic_DNA"/>
</dbReference>
<dbReference type="Proteomes" id="UP001519460">
    <property type="component" value="Unassembled WGS sequence"/>
</dbReference>
<proteinExistence type="predicted"/>
<sequence length="123" mass="14350">MGSNKCFTKAGQRNYCEQSTEVEKTEQRYYCKPESTEILVLCVILHHFASLRHGVSLMSSATFFQVHAHCLAVRPFPNNPRFPQFREEKSACNFRKPPERRINSSLHGFVVRFGSKRNRVQTW</sequence>
<reference evidence="1 2" key="1">
    <citation type="journal article" date="2023" name="Sci. Data">
        <title>Genome assembly of the Korean intertidal mud-creeper Batillaria attramentaria.</title>
        <authorList>
            <person name="Patra A.K."/>
            <person name="Ho P.T."/>
            <person name="Jun S."/>
            <person name="Lee S.J."/>
            <person name="Kim Y."/>
            <person name="Won Y.J."/>
        </authorList>
    </citation>
    <scope>NUCLEOTIDE SEQUENCE [LARGE SCALE GENOMIC DNA]</scope>
    <source>
        <strain evidence="1">Wonlab-2016</strain>
    </source>
</reference>
<name>A0ABD0M7D9_9CAEN</name>
<comment type="caution">
    <text evidence="1">The sequence shown here is derived from an EMBL/GenBank/DDBJ whole genome shotgun (WGS) entry which is preliminary data.</text>
</comment>
<keyword evidence="2" id="KW-1185">Reference proteome</keyword>
<gene>
    <name evidence="1" type="ORF">BaRGS_00001618</name>
</gene>
<evidence type="ECO:0000313" key="2">
    <source>
        <dbReference type="Proteomes" id="UP001519460"/>
    </source>
</evidence>
<protein>
    <submittedName>
        <fullName evidence="1">Uncharacterized protein</fullName>
    </submittedName>
</protein>
<dbReference type="AlphaFoldDB" id="A0ABD0M7D9"/>
<organism evidence="1 2">
    <name type="scientific">Batillaria attramentaria</name>
    <dbReference type="NCBI Taxonomy" id="370345"/>
    <lineage>
        <taxon>Eukaryota</taxon>
        <taxon>Metazoa</taxon>
        <taxon>Spiralia</taxon>
        <taxon>Lophotrochozoa</taxon>
        <taxon>Mollusca</taxon>
        <taxon>Gastropoda</taxon>
        <taxon>Caenogastropoda</taxon>
        <taxon>Sorbeoconcha</taxon>
        <taxon>Cerithioidea</taxon>
        <taxon>Batillariidae</taxon>
        <taxon>Batillaria</taxon>
    </lineage>
</organism>